<dbReference type="AlphaFoldDB" id="A0A2G8SD62"/>
<sequence>MNQDKNFNSFVGIKGTKDVLRLSTSTETYQHSAFIDSGNFQHPSFLAGGQVRSAGLISVKDRLIHTLSPLSENYRVKQLAKLKKQSEMITTAKKDAARATKQVVNAMPRKEMDDNESGLWELETVEGRKLPRKEVEDRRGESLEPEHNQNEARIRLPGGSRVAE</sequence>
<dbReference type="Proteomes" id="UP000230002">
    <property type="component" value="Unassembled WGS sequence"/>
</dbReference>
<dbReference type="OrthoDB" id="7344096at2759"/>
<feature type="compositionally biased region" description="Basic and acidic residues" evidence="1">
    <location>
        <begin position="125"/>
        <end position="154"/>
    </location>
</feature>
<keyword evidence="3" id="KW-1185">Reference proteome</keyword>
<proteinExistence type="predicted"/>
<gene>
    <name evidence="2" type="ORF">GSI_06386</name>
</gene>
<organism evidence="2 3">
    <name type="scientific">Ganoderma sinense ZZ0214-1</name>
    <dbReference type="NCBI Taxonomy" id="1077348"/>
    <lineage>
        <taxon>Eukaryota</taxon>
        <taxon>Fungi</taxon>
        <taxon>Dikarya</taxon>
        <taxon>Basidiomycota</taxon>
        <taxon>Agaricomycotina</taxon>
        <taxon>Agaricomycetes</taxon>
        <taxon>Polyporales</taxon>
        <taxon>Polyporaceae</taxon>
        <taxon>Ganoderma</taxon>
    </lineage>
</organism>
<comment type="caution">
    <text evidence="2">The sequence shown here is derived from an EMBL/GenBank/DDBJ whole genome shotgun (WGS) entry which is preliminary data.</text>
</comment>
<dbReference type="EMBL" id="AYKW01000012">
    <property type="protein sequence ID" value="PIL31683.1"/>
    <property type="molecule type" value="Genomic_DNA"/>
</dbReference>
<protein>
    <submittedName>
        <fullName evidence="2">Uncharacterized protein</fullName>
    </submittedName>
</protein>
<accession>A0A2G8SD62</accession>
<name>A0A2G8SD62_9APHY</name>
<reference evidence="2 3" key="1">
    <citation type="journal article" date="2015" name="Sci. Rep.">
        <title>Chromosome-level genome map provides insights into diverse defense mechanisms in the medicinal fungus Ganoderma sinense.</title>
        <authorList>
            <person name="Zhu Y."/>
            <person name="Xu J."/>
            <person name="Sun C."/>
            <person name="Zhou S."/>
            <person name="Xu H."/>
            <person name="Nelson D.R."/>
            <person name="Qian J."/>
            <person name="Song J."/>
            <person name="Luo H."/>
            <person name="Xiang L."/>
            <person name="Li Y."/>
            <person name="Xu Z."/>
            <person name="Ji A."/>
            <person name="Wang L."/>
            <person name="Lu S."/>
            <person name="Hayward A."/>
            <person name="Sun W."/>
            <person name="Li X."/>
            <person name="Schwartz D.C."/>
            <person name="Wang Y."/>
            <person name="Chen S."/>
        </authorList>
    </citation>
    <scope>NUCLEOTIDE SEQUENCE [LARGE SCALE GENOMIC DNA]</scope>
    <source>
        <strain evidence="2 3">ZZ0214-1</strain>
    </source>
</reference>
<feature type="region of interest" description="Disordered" evidence="1">
    <location>
        <begin position="92"/>
        <end position="164"/>
    </location>
</feature>
<evidence type="ECO:0000256" key="1">
    <source>
        <dbReference type="SAM" id="MobiDB-lite"/>
    </source>
</evidence>
<evidence type="ECO:0000313" key="3">
    <source>
        <dbReference type="Proteomes" id="UP000230002"/>
    </source>
</evidence>
<evidence type="ECO:0000313" key="2">
    <source>
        <dbReference type="EMBL" id="PIL31683.1"/>
    </source>
</evidence>
<dbReference type="STRING" id="1077348.A0A2G8SD62"/>